<dbReference type="InterPro" id="IPR045854">
    <property type="entry name" value="NO2/SO3_Rdtase_4Fe4S_sf"/>
</dbReference>
<keyword evidence="3" id="KW-0479">Metal-binding</keyword>
<dbReference type="Pfam" id="PF03460">
    <property type="entry name" value="NIR_SIR_ferr"/>
    <property type="match status" value="1"/>
</dbReference>
<feature type="domain" description="Nitrite/Sulfite reductase ferredoxin-like" evidence="7">
    <location>
        <begin position="29"/>
        <end position="92"/>
    </location>
</feature>
<keyword evidence="4" id="KW-0560">Oxidoreductase</keyword>
<dbReference type="SUPFAM" id="SSF56014">
    <property type="entry name" value="Nitrite and sulphite reductase 4Fe-4S domain-like"/>
    <property type="match status" value="1"/>
</dbReference>
<reference evidence="8 9" key="1">
    <citation type="submission" date="2024-09" db="EMBL/GenBank/DDBJ databases">
        <authorList>
            <person name="Sun Q."/>
            <person name="Mori K."/>
        </authorList>
    </citation>
    <scope>NUCLEOTIDE SEQUENCE [LARGE SCALE GENOMIC DNA]</scope>
    <source>
        <strain evidence="8 9">CCM 7415</strain>
    </source>
</reference>
<dbReference type="Gene3D" id="3.30.413.10">
    <property type="entry name" value="Sulfite Reductase Hemoprotein, domain 1"/>
    <property type="match status" value="1"/>
</dbReference>
<evidence type="ECO:0000313" key="8">
    <source>
        <dbReference type="EMBL" id="MFC0269501.1"/>
    </source>
</evidence>
<evidence type="ECO:0000256" key="4">
    <source>
        <dbReference type="ARBA" id="ARBA00023002"/>
    </source>
</evidence>
<dbReference type="InterPro" id="IPR036136">
    <property type="entry name" value="Nit/Sulf_reduc_fer-like_dom_sf"/>
</dbReference>
<organism evidence="8 9">
    <name type="scientific">Kushneria aurantia</name>
    <dbReference type="NCBI Taxonomy" id="504092"/>
    <lineage>
        <taxon>Bacteria</taxon>
        <taxon>Pseudomonadati</taxon>
        <taxon>Pseudomonadota</taxon>
        <taxon>Gammaproteobacteria</taxon>
        <taxon>Oceanospirillales</taxon>
        <taxon>Halomonadaceae</taxon>
        <taxon>Kushneria</taxon>
    </lineage>
</organism>
<keyword evidence="2" id="KW-0349">Heme</keyword>
<evidence type="ECO:0000256" key="6">
    <source>
        <dbReference type="ARBA" id="ARBA00023014"/>
    </source>
</evidence>
<gene>
    <name evidence="8" type="ORF">ACFFHW_16160</name>
</gene>
<keyword evidence="1" id="KW-0004">4Fe-4S</keyword>
<dbReference type="EMBL" id="JBHLVX010000060">
    <property type="protein sequence ID" value="MFC0269501.1"/>
    <property type="molecule type" value="Genomic_DNA"/>
</dbReference>
<sequence length="472" mass="49699">MLPHPHDFSQITPPERIRARGACPSLSAPMETGDGWLARLPPLAAPLEGDEVIALCEAAERFGNGLIEVTRRGNLQLRGLAEQGHRGLADYLDARLVRHRLTTAVAPAVSLDPLMESDEAIDDATRALARQLRERIMTGAPAGLAAKSAVVIDSGGWGGLATLSGDIHLRLDGGRGGWIGIAGDHQSASWLGWVVASRLASAVNALLFEQQQLGGRARGGDLLRHHGRFGLCDMLGCRLGDPPPRSGVTAGPDGHARHQRNLLDVVWPFGQLEALALLRFTRRARELGALAFAAAPHRHWRILCHEHADLGAIAAVAAEAGLIVAADDPRLAIVACSGAPACASARFSTRDGGRALVPVWSRLFDKSVGVHLSGCHKGCASLDPCSFTLVGRDDGIGLVFDGNPRGVSRPVAASIEALRPAFEHLARRLAAQGLVLPLSAAVLSEVGEERVVTLLREGSGWHAAADGEGSTG</sequence>
<dbReference type="InterPro" id="IPR051329">
    <property type="entry name" value="NIR_SIR_4Fe-4S"/>
</dbReference>
<dbReference type="Proteomes" id="UP001589814">
    <property type="component" value="Unassembled WGS sequence"/>
</dbReference>
<evidence type="ECO:0000259" key="7">
    <source>
        <dbReference type="Pfam" id="PF03460"/>
    </source>
</evidence>
<evidence type="ECO:0000256" key="5">
    <source>
        <dbReference type="ARBA" id="ARBA00023004"/>
    </source>
</evidence>
<keyword evidence="6" id="KW-0411">Iron-sulfur</keyword>
<name>A0ABV6G745_9GAMM</name>
<dbReference type="RefSeq" id="WP_019951136.1">
    <property type="nucleotide sequence ID" value="NZ_JBHLVX010000060.1"/>
</dbReference>
<comment type="caution">
    <text evidence="8">The sequence shown here is derived from an EMBL/GenBank/DDBJ whole genome shotgun (WGS) entry which is preliminary data.</text>
</comment>
<evidence type="ECO:0000256" key="3">
    <source>
        <dbReference type="ARBA" id="ARBA00022723"/>
    </source>
</evidence>
<keyword evidence="5" id="KW-0408">Iron</keyword>
<keyword evidence="9" id="KW-1185">Reference proteome</keyword>
<dbReference type="PANTHER" id="PTHR32439">
    <property type="entry name" value="FERREDOXIN--NITRITE REDUCTASE, CHLOROPLASTIC"/>
    <property type="match status" value="1"/>
</dbReference>
<accession>A0ABV6G745</accession>
<protein>
    <recommendedName>
        <fullName evidence="7">Nitrite/Sulfite reductase ferredoxin-like domain-containing protein</fullName>
    </recommendedName>
</protein>
<dbReference type="PANTHER" id="PTHR32439:SF9">
    <property type="entry name" value="BLR3264 PROTEIN"/>
    <property type="match status" value="1"/>
</dbReference>
<evidence type="ECO:0000313" key="9">
    <source>
        <dbReference type="Proteomes" id="UP001589814"/>
    </source>
</evidence>
<dbReference type="InterPro" id="IPR005117">
    <property type="entry name" value="NiRdtase/SiRdtase_haem-b_fer"/>
</dbReference>
<evidence type="ECO:0000256" key="2">
    <source>
        <dbReference type="ARBA" id="ARBA00022617"/>
    </source>
</evidence>
<evidence type="ECO:0000256" key="1">
    <source>
        <dbReference type="ARBA" id="ARBA00022485"/>
    </source>
</evidence>
<dbReference type="SUPFAM" id="SSF55124">
    <property type="entry name" value="Nitrite/Sulfite reductase N-terminal domain-like"/>
    <property type="match status" value="1"/>
</dbReference>
<proteinExistence type="predicted"/>